<keyword evidence="4 5" id="KW-0472">Membrane</keyword>
<dbReference type="Proteomes" id="UP000002318">
    <property type="component" value="Chromosome"/>
</dbReference>
<keyword evidence="3 5" id="KW-1133">Transmembrane helix</keyword>
<reference evidence="7 8" key="1">
    <citation type="journal article" date="2010" name="Stand. Genomic Sci.">
        <title>Complete genome sequence of Spirochaeta smaragdinae type strain (SEBR 4228).</title>
        <authorList>
            <person name="Mavromatis K."/>
            <person name="Yasawong M."/>
            <person name="Chertkov O."/>
            <person name="Lapidus A."/>
            <person name="Lucas S."/>
            <person name="Nolan M."/>
            <person name="Del Rio T.G."/>
            <person name="Tice H."/>
            <person name="Cheng J.F."/>
            <person name="Pitluck S."/>
            <person name="Liolios K."/>
            <person name="Ivanova N."/>
            <person name="Tapia R."/>
            <person name="Han C."/>
            <person name="Bruce D."/>
            <person name="Goodwin L."/>
            <person name="Pati A."/>
            <person name="Chen A."/>
            <person name="Palaniappan K."/>
            <person name="Land M."/>
            <person name="Hauser L."/>
            <person name="Chang Y.J."/>
            <person name="Jeffries C.D."/>
            <person name="Detter J.C."/>
            <person name="Rohde M."/>
            <person name="Brambilla E."/>
            <person name="Spring S."/>
            <person name="Goker M."/>
            <person name="Sikorski J."/>
            <person name="Woyke T."/>
            <person name="Bristow J."/>
            <person name="Eisen J.A."/>
            <person name="Markowitz V."/>
            <person name="Hugenholtz P."/>
            <person name="Klenk H.P."/>
            <person name="Kyrpides N.C."/>
        </authorList>
    </citation>
    <scope>NUCLEOTIDE SEQUENCE [LARGE SCALE GENOMIC DNA]</scope>
    <source>
        <strain evidence="8">DSM 11293 / JCM 15392 / SEBR 4228</strain>
    </source>
</reference>
<dbReference type="EMBL" id="CP002116">
    <property type="protein sequence ID" value="ADK79790.1"/>
    <property type="molecule type" value="Genomic_DNA"/>
</dbReference>
<accession>E1RBR0</accession>
<evidence type="ECO:0000313" key="8">
    <source>
        <dbReference type="Proteomes" id="UP000002318"/>
    </source>
</evidence>
<dbReference type="Pfam" id="PF02656">
    <property type="entry name" value="DUF202"/>
    <property type="match status" value="1"/>
</dbReference>
<sequence length="96" mass="10904">MITNNTKRVYTQQKDDLILRDFLAADRTVLANERTFLAYIRTALSLLVTGVSFVTFSDMKLVVFAGFILIPVSIVILLTGVIRFCHIRKKLAHIAY</sequence>
<keyword evidence="2 5" id="KW-0812">Transmembrane</keyword>
<keyword evidence="8" id="KW-1185">Reference proteome</keyword>
<evidence type="ECO:0000313" key="7">
    <source>
        <dbReference type="EMBL" id="ADK79790.1"/>
    </source>
</evidence>
<proteinExistence type="predicted"/>
<feature type="transmembrane region" description="Helical" evidence="5">
    <location>
        <begin position="36"/>
        <end position="56"/>
    </location>
</feature>
<evidence type="ECO:0000256" key="1">
    <source>
        <dbReference type="ARBA" id="ARBA00004127"/>
    </source>
</evidence>
<dbReference type="HOGENOM" id="CLU_157066_1_0_12"/>
<evidence type="ECO:0000256" key="2">
    <source>
        <dbReference type="ARBA" id="ARBA00022692"/>
    </source>
</evidence>
<name>E1RBR0_SEDSS</name>
<protein>
    <recommendedName>
        <fullName evidence="6">DUF202 domain-containing protein</fullName>
    </recommendedName>
</protein>
<dbReference type="InterPro" id="IPR003807">
    <property type="entry name" value="DUF202"/>
</dbReference>
<dbReference type="RefSeq" id="WP_013253254.1">
    <property type="nucleotide sequence ID" value="NC_014364.1"/>
</dbReference>
<evidence type="ECO:0000256" key="4">
    <source>
        <dbReference type="ARBA" id="ARBA00023136"/>
    </source>
</evidence>
<evidence type="ECO:0000259" key="6">
    <source>
        <dbReference type="Pfam" id="PF02656"/>
    </source>
</evidence>
<dbReference type="KEGG" id="ssm:Spirs_0647"/>
<evidence type="ECO:0000256" key="5">
    <source>
        <dbReference type="SAM" id="Phobius"/>
    </source>
</evidence>
<dbReference type="AlphaFoldDB" id="E1RBR0"/>
<comment type="subcellular location">
    <subcellularLocation>
        <location evidence="1">Endomembrane system</location>
        <topology evidence="1">Multi-pass membrane protein</topology>
    </subcellularLocation>
</comment>
<dbReference type="GO" id="GO:0012505">
    <property type="term" value="C:endomembrane system"/>
    <property type="evidence" value="ECO:0007669"/>
    <property type="project" value="UniProtKB-SubCell"/>
</dbReference>
<feature type="domain" description="DUF202" evidence="6">
    <location>
        <begin position="27"/>
        <end position="89"/>
    </location>
</feature>
<dbReference type="STRING" id="573413.Spirs_0647"/>
<evidence type="ECO:0000256" key="3">
    <source>
        <dbReference type="ARBA" id="ARBA00022989"/>
    </source>
</evidence>
<dbReference type="eggNOG" id="COG2149">
    <property type="taxonomic scope" value="Bacteria"/>
</dbReference>
<gene>
    <name evidence="7" type="ordered locus">Spirs_0647</name>
</gene>
<organism evidence="7 8">
    <name type="scientific">Sediminispirochaeta smaragdinae (strain DSM 11293 / JCM 15392 / SEBR 4228)</name>
    <name type="common">Spirochaeta smaragdinae</name>
    <dbReference type="NCBI Taxonomy" id="573413"/>
    <lineage>
        <taxon>Bacteria</taxon>
        <taxon>Pseudomonadati</taxon>
        <taxon>Spirochaetota</taxon>
        <taxon>Spirochaetia</taxon>
        <taxon>Spirochaetales</taxon>
        <taxon>Spirochaetaceae</taxon>
        <taxon>Sediminispirochaeta</taxon>
    </lineage>
</organism>
<feature type="transmembrane region" description="Helical" evidence="5">
    <location>
        <begin position="62"/>
        <end position="82"/>
    </location>
</feature>